<dbReference type="Pfam" id="PF13556">
    <property type="entry name" value="HTH_30"/>
    <property type="match status" value="1"/>
</dbReference>
<accession>A0A4R2QK31</accession>
<evidence type="ECO:0000259" key="5">
    <source>
        <dbReference type="Pfam" id="PF17853"/>
    </source>
</evidence>
<dbReference type="InterPro" id="IPR042070">
    <property type="entry name" value="PucR_C-HTH_sf"/>
</dbReference>
<organism evidence="6 7">
    <name type="scientific">Tamaricihabitans halophyticus</name>
    <dbReference type="NCBI Taxonomy" id="1262583"/>
    <lineage>
        <taxon>Bacteria</taxon>
        <taxon>Bacillati</taxon>
        <taxon>Actinomycetota</taxon>
        <taxon>Actinomycetes</taxon>
        <taxon>Pseudonocardiales</taxon>
        <taxon>Pseudonocardiaceae</taxon>
        <taxon>Tamaricihabitans</taxon>
    </lineage>
</organism>
<dbReference type="Proteomes" id="UP000294911">
    <property type="component" value="Unassembled WGS sequence"/>
</dbReference>
<evidence type="ECO:0000259" key="3">
    <source>
        <dbReference type="Pfam" id="PF07905"/>
    </source>
</evidence>
<dbReference type="InterPro" id="IPR041522">
    <property type="entry name" value="CdaR_GGDEF"/>
</dbReference>
<proteinExistence type="inferred from homology"/>
<reference evidence="6 7" key="1">
    <citation type="submission" date="2019-03" db="EMBL/GenBank/DDBJ databases">
        <title>Genomic Encyclopedia of Type Strains, Phase IV (KMG-IV): sequencing the most valuable type-strain genomes for metagenomic binning, comparative biology and taxonomic classification.</title>
        <authorList>
            <person name="Goeker M."/>
        </authorList>
    </citation>
    <scope>NUCLEOTIDE SEQUENCE [LARGE SCALE GENOMIC DNA]</scope>
    <source>
        <strain evidence="6 7">DSM 45765</strain>
    </source>
</reference>
<dbReference type="EMBL" id="SLXQ01000012">
    <property type="protein sequence ID" value="TCP47345.1"/>
    <property type="molecule type" value="Genomic_DNA"/>
</dbReference>
<dbReference type="InterPro" id="IPR051448">
    <property type="entry name" value="CdaR-like_regulators"/>
</dbReference>
<feature type="region of interest" description="Disordered" evidence="2">
    <location>
        <begin position="1"/>
        <end position="26"/>
    </location>
</feature>
<dbReference type="InterPro" id="IPR025736">
    <property type="entry name" value="PucR_C-HTH_dom"/>
</dbReference>
<comment type="caution">
    <text evidence="6">The sequence shown here is derived from an EMBL/GenBank/DDBJ whole genome shotgun (WGS) entry which is preliminary data.</text>
</comment>
<dbReference type="PANTHER" id="PTHR33744">
    <property type="entry name" value="CARBOHYDRATE DIACID REGULATOR"/>
    <property type="match status" value="1"/>
</dbReference>
<feature type="domain" description="Purine catabolism PurC-like" evidence="3">
    <location>
        <begin position="34"/>
        <end position="155"/>
    </location>
</feature>
<evidence type="ECO:0000313" key="6">
    <source>
        <dbReference type="EMBL" id="TCP47345.1"/>
    </source>
</evidence>
<evidence type="ECO:0000256" key="1">
    <source>
        <dbReference type="ARBA" id="ARBA00006754"/>
    </source>
</evidence>
<evidence type="ECO:0000256" key="2">
    <source>
        <dbReference type="SAM" id="MobiDB-lite"/>
    </source>
</evidence>
<name>A0A4R2QK31_9PSEU</name>
<dbReference type="Pfam" id="PF07905">
    <property type="entry name" value="PucR"/>
    <property type="match status" value="1"/>
</dbReference>
<dbReference type="PANTHER" id="PTHR33744:SF1">
    <property type="entry name" value="DNA-BINDING TRANSCRIPTIONAL ACTIVATOR ADER"/>
    <property type="match status" value="1"/>
</dbReference>
<feature type="domain" description="PucR C-terminal helix-turn-helix" evidence="4">
    <location>
        <begin position="511"/>
        <end position="569"/>
    </location>
</feature>
<evidence type="ECO:0000313" key="7">
    <source>
        <dbReference type="Proteomes" id="UP000294911"/>
    </source>
</evidence>
<comment type="similarity">
    <text evidence="1">Belongs to the CdaR family.</text>
</comment>
<feature type="domain" description="CdaR GGDEF-like" evidence="5">
    <location>
        <begin position="323"/>
        <end position="457"/>
    </location>
</feature>
<keyword evidence="7" id="KW-1185">Reference proteome</keyword>
<dbReference type="InterPro" id="IPR012914">
    <property type="entry name" value="PucR_dom"/>
</dbReference>
<evidence type="ECO:0000259" key="4">
    <source>
        <dbReference type="Pfam" id="PF13556"/>
    </source>
</evidence>
<dbReference type="AlphaFoldDB" id="A0A4R2QK31"/>
<dbReference type="Gene3D" id="1.10.10.2840">
    <property type="entry name" value="PucR C-terminal helix-turn-helix domain"/>
    <property type="match status" value="1"/>
</dbReference>
<dbReference type="Pfam" id="PF17853">
    <property type="entry name" value="GGDEF_2"/>
    <property type="match status" value="1"/>
</dbReference>
<gene>
    <name evidence="6" type="ORF">EV191_112141</name>
</gene>
<protein>
    <submittedName>
        <fullName evidence="6">Purine catabolism regulator</fullName>
    </submittedName>
</protein>
<sequence>MAVQLRSLDAPDSPNNPNSPTGATELRGLPSVLDVLELPSVRRGLPDIVAGAQSLTAQVHWIHVCEQPDMENFLNGGELVLTGGTGLEPAPEAWVPLIDAVCDSGSVGFIIELGRYHESVPDAGLARARERELPLITLQRAIRFVDVTHSVHKLIRDRHAEELRQRIAVHETFTQLTVSGADAEAIVQQVGKMLECPVVLENLAHQVLACHNHDRPILDLLDGWEQRSRDVQTEPRTAYDPSEHWLLTKVGAHDEPWGRLIILPGTDPPDRAASDHALARTIAERAADALALRRLIERDRETLEHQSQRTLLNAILDPGLTDTDELTAKARALGVELIGRQLIGGCVRIRTDSQPRATPQPAEARQREYIAAIERATAACPRVGTLIASSEPDRLLLVASLPAEQPDTEFLDSFASEIHRQLGELPWSCGAIVGFGTTTRVLPDVARSCAEAKHAATAADGWDRRQPYYRLADFGVHGLLHLLRDDTRVQAFVEHELGELLNYDQRNGTDLVTVLRVYLANGLNKSTTAKELFLSRPSLYDRLSRIEQVLRMDVTASDAALSLHVALRALDCMRGETSRPRGAADTV</sequence>